<dbReference type="PANTHER" id="PTHR48079">
    <property type="entry name" value="PROTEIN YEEZ"/>
    <property type="match status" value="1"/>
</dbReference>
<dbReference type="InterPro" id="IPR051783">
    <property type="entry name" value="NAD(P)-dependent_oxidoreduct"/>
</dbReference>
<evidence type="ECO:0000259" key="1">
    <source>
        <dbReference type="Pfam" id="PF01370"/>
    </source>
</evidence>
<accession>A0A4R2EYQ3</accession>
<dbReference type="PANTHER" id="PTHR48079:SF6">
    <property type="entry name" value="NAD(P)-BINDING DOMAIN-CONTAINING PROTEIN-RELATED"/>
    <property type="match status" value="1"/>
</dbReference>
<name>A0A4R2EYQ3_9BACT</name>
<evidence type="ECO:0000313" key="3">
    <source>
        <dbReference type="Proteomes" id="UP000294830"/>
    </source>
</evidence>
<organism evidence="2 3">
    <name type="scientific">Acetobacteroides hydrogenigenes</name>
    <dbReference type="NCBI Taxonomy" id="979970"/>
    <lineage>
        <taxon>Bacteria</taxon>
        <taxon>Pseudomonadati</taxon>
        <taxon>Bacteroidota</taxon>
        <taxon>Bacteroidia</taxon>
        <taxon>Bacteroidales</taxon>
        <taxon>Rikenellaceae</taxon>
        <taxon>Acetobacteroides</taxon>
    </lineage>
</organism>
<evidence type="ECO:0000313" key="2">
    <source>
        <dbReference type="EMBL" id="TCN72104.1"/>
    </source>
</evidence>
<dbReference type="Pfam" id="PF01370">
    <property type="entry name" value="Epimerase"/>
    <property type="match status" value="1"/>
</dbReference>
<sequence>MQPTVLITGATGFLGIHVVREFLQAGYHVKGTFRNQASQTKAKQVLGYYEDADALFNRVEWVNVDMLDYNDVLKAVQSVHYVVHAAAEVSFNPRFKHRIIENNTLMASYIADAAIEAGIKKLCHISSIAALGSTINGEPITEETKLASVKDQSAYSTSKFYAEMEVWRAINSGLDAVILNPSVILGAGDWKTSSSTFISTIAKGLSFYSNGVTGFVDVRDVALASRLALESTVSAERFVLSAENISYYNLFCNIAKSLNKPTPKFKAYPILLKSIATISSFYSYITGRDPLVTPQSARSAWRKCYYSGRKFEEQFGVKYTPISQTIDFACRCYLNSNRKK</sequence>
<protein>
    <submittedName>
        <fullName evidence="2">Nucleoside-diphosphate-sugar epimerase</fullName>
    </submittedName>
</protein>
<dbReference type="SUPFAM" id="SSF51735">
    <property type="entry name" value="NAD(P)-binding Rossmann-fold domains"/>
    <property type="match status" value="1"/>
</dbReference>
<dbReference type="InterPro" id="IPR036291">
    <property type="entry name" value="NAD(P)-bd_dom_sf"/>
</dbReference>
<dbReference type="EMBL" id="SLWB01000002">
    <property type="protein sequence ID" value="TCN72104.1"/>
    <property type="molecule type" value="Genomic_DNA"/>
</dbReference>
<dbReference type="AlphaFoldDB" id="A0A4R2EYQ3"/>
<proteinExistence type="predicted"/>
<dbReference type="GO" id="GO:0004029">
    <property type="term" value="F:aldehyde dehydrogenase (NAD+) activity"/>
    <property type="evidence" value="ECO:0007669"/>
    <property type="project" value="TreeGrafter"/>
</dbReference>
<gene>
    <name evidence="2" type="ORF">CLV25_10267</name>
</gene>
<comment type="caution">
    <text evidence="2">The sequence shown here is derived from an EMBL/GenBank/DDBJ whole genome shotgun (WGS) entry which is preliminary data.</text>
</comment>
<feature type="domain" description="NAD-dependent epimerase/dehydratase" evidence="1">
    <location>
        <begin position="5"/>
        <end position="235"/>
    </location>
</feature>
<dbReference type="GO" id="GO:0005737">
    <property type="term" value="C:cytoplasm"/>
    <property type="evidence" value="ECO:0007669"/>
    <property type="project" value="TreeGrafter"/>
</dbReference>
<reference evidence="2 3" key="1">
    <citation type="submission" date="2019-03" db="EMBL/GenBank/DDBJ databases">
        <title>Genomic Encyclopedia of Archaeal and Bacterial Type Strains, Phase II (KMG-II): from individual species to whole genera.</title>
        <authorList>
            <person name="Goeker M."/>
        </authorList>
    </citation>
    <scope>NUCLEOTIDE SEQUENCE [LARGE SCALE GENOMIC DNA]</scope>
    <source>
        <strain evidence="2 3">RL-C</strain>
    </source>
</reference>
<dbReference type="RefSeq" id="WP_131838173.1">
    <property type="nucleotide sequence ID" value="NZ_SLWB01000002.1"/>
</dbReference>
<dbReference type="Gene3D" id="3.40.50.720">
    <property type="entry name" value="NAD(P)-binding Rossmann-like Domain"/>
    <property type="match status" value="1"/>
</dbReference>
<dbReference type="OrthoDB" id="596910at2"/>
<keyword evidence="3" id="KW-1185">Reference proteome</keyword>
<dbReference type="InterPro" id="IPR001509">
    <property type="entry name" value="Epimerase_deHydtase"/>
</dbReference>
<dbReference type="Proteomes" id="UP000294830">
    <property type="component" value="Unassembled WGS sequence"/>
</dbReference>